<evidence type="ECO:0000256" key="1">
    <source>
        <dbReference type="SAM" id="Phobius"/>
    </source>
</evidence>
<accession>A0A9P4H8W7</accession>
<dbReference type="Proteomes" id="UP000799777">
    <property type="component" value="Unassembled WGS sequence"/>
</dbReference>
<organism evidence="2 3">
    <name type="scientific">Setomelanomma holmii</name>
    <dbReference type="NCBI Taxonomy" id="210430"/>
    <lineage>
        <taxon>Eukaryota</taxon>
        <taxon>Fungi</taxon>
        <taxon>Dikarya</taxon>
        <taxon>Ascomycota</taxon>
        <taxon>Pezizomycotina</taxon>
        <taxon>Dothideomycetes</taxon>
        <taxon>Pleosporomycetidae</taxon>
        <taxon>Pleosporales</taxon>
        <taxon>Pleosporineae</taxon>
        <taxon>Phaeosphaeriaceae</taxon>
        <taxon>Setomelanomma</taxon>
    </lineage>
</organism>
<dbReference type="EMBL" id="ML978203">
    <property type="protein sequence ID" value="KAF2029195.1"/>
    <property type="molecule type" value="Genomic_DNA"/>
</dbReference>
<sequence length="390" mass="43757">MSMENTTPPPGFDPWTQPLVVFNPDGSNITVSMEDFNYLRNYTSRLGINYGSQVGASLLLLLVLLLLTRSEKRKSSIFLVNALCLLFNFIRCVLLSCYVTSTMMNPYTLLSENYARVKHEDIHTWVTTNIFTLLVLILVMVSLSIQVWVVCVTTMPIQRYIIMAITSVMACIAIGFRAAFTVIVIKQTLNGQSVEAYKYVVSTMYITQAIAIWLFSCVFTWKLGYAILQRRKLKMPQFGPMQIVFIMGCQTMLIPAIFTCFQFQKASIVPELGVQVLTVVCIFLPLSAIWAGVINEKAVATRDPDSHNRLIRGEFYRSAASTNYGSNATNTAVEKSRQLSVCTYSHKDKGIDSATTTPSPHKKNMQEHEDDSIYIGREFGVSRGDAGHHV</sequence>
<feature type="transmembrane region" description="Helical" evidence="1">
    <location>
        <begin position="240"/>
        <end position="264"/>
    </location>
</feature>
<feature type="transmembrane region" description="Helical" evidence="1">
    <location>
        <begin position="276"/>
        <end position="294"/>
    </location>
</feature>
<dbReference type="AlphaFoldDB" id="A0A9P4H8W7"/>
<evidence type="ECO:0008006" key="4">
    <source>
        <dbReference type="Google" id="ProtNLM"/>
    </source>
</evidence>
<dbReference type="GO" id="GO:0000750">
    <property type="term" value="P:pheromone-dependent signal transduction involved in conjugation with cellular fusion"/>
    <property type="evidence" value="ECO:0007669"/>
    <property type="project" value="TreeGrafter"/>
</dbReference>
<dbReference type="PANTHER" id="PTHR28009">
    <property type="entry name" value="PHEROMONE ALPHA FACTOR RECEPTOR"/>
    <property type="match status" value="1"/>
</dbReference>
<reference evidence="2" key="1">
    <citation type="journal article" date="2020" name="Stud. Mycol.">
        <title>101 Dothideomycetes genomes: a test case for predicting lifestyles and emergence of pathogens.</title>
        <authorList>
            <person name="Haridas S."/>
            <person name="Albert R."/>
            <person name="Binder M."/>
            <person name="Bloem J."/>
            <person name="Labutti K."/>
            <person name="Salamov A."/>
            <person name="Andreopoulos B."/>
            <person name="Baker S."/>
            <person name="Barry K."/>
            <person name="Bills G."/>
            <person name="Bluhm B."/>
            <person name="Cannon C."/>
            <person name="Castanera R."/>
            <person name="Culley D."/>
            <person name="Daum C."/>
            <person name="Ezra D."/>
            <person name="Gonzalez J."/>
            <person name="Henrissat B."/>
            <person name="Kuo A."/>
            <person name="Liang C."/>
            <person name="Lipzen A."/>
            <person name="Lutzoni F."/>
            <person name="Magnuson J."/>
            <person name="Mondo S."/>
            <person name="Nolan M."/>
            <person name="Ohm R."/>
            <person name="Pangilinan J."/>
            <person name="Park H.-J."/>
            <person name="Ramirez L."/>
            <person name="Alfaro M."/>
            <person name="Sun H."/>
            <person name="Tritt A."/>
            <person name="Yoshinaga Y."/>
            <person name="Zwiers L.-H."/>
            <person name="Turgeon B."/>
            <person name="Goodwin S."/>
            <person name="Spatafora J."/>
            <person name="Crous P."/>
            <person name="Grigoriev I."/>
        </authorList>
    </citation>
    <scope>NUCLEOTIDE SEQUENCE</scope>
    <source>
        <strain evidence="2">CBS 110217</strain>
    </source>
</reference>
<dbReference type="GO" id="GO:0004932">
    <property type="term" value="F:mating-type factor pheromone receptor activity"/>
    <property type="evidence" value="ECO:0007669"/>
    <property type="project" value="InterPro"/>
</dbReference>
<feature type="transmembrane region" description="Helical" evidence="1">
    <location>
        <begin position="160"/>
        <end position="185"/>
    </location>
</feature>
<dbReference type="PANTHER" id="PTHR28009:SF1">
    <property type="entry name" value="PHEROMONE ALPHA FACTOR RECEPTOR"/>
    <property type="match status" value="1"/>
</dbReference>
<evidence type="ECO:0000313" key="2">
    <source>
        <dbReference type="EMBL" id="KAF2029195.1"/>
    </source>
</evidence>
<keyword evidence="3" id="KW-1185">Reference proteome</keyword>
<evidence type="ECO:0000313" key="3">
    <source>
        <dbReference type="Proteomes" id="UP000799777"/>
    </source>
</evidence>
<dbReference type="Gene3D" id="1.10.287.920">
    <property type="entry name" value="Pheromone alpha factor receptor"/>
    <property type="match status" value="1"/>
</dbReference>
<feature type="transmembrane region" description="Helical" evidence="1">
    <location>
        <begin position="79"/>
        <end position="101"/>
    </location>
</feature>
<dbReference type="Pfam" id="PF02116">
    <property type="entry name" value="STE2"/>
    <property type="match status" value="1"/>
</dbReference>
<dbReference type="InterPro" id="IPR000366">
    <property type="entry name" value="GPCR_STE2"/>
</dbReference>
<gene>
    <name evidence="2" type="ORF">EK21DRAFT_89940</name>
</gene>
<comment type="caution">
    <text evidence="2">The sequence shown here is derived from an EMBL/GenBank/DDBJ whole genome shotgun (WGS) entry which is preliminary data.</text>
</comment>
<keyword evidence="1" id="KW-0812">Transmembrane</keyword>
<keyword evidence="1" id="KW-0472">Membrane</keyword>
<dbReference type="OrthoDB" id="5402633at2759"/>
<proteinExistence type="predicted"/>
<dbReference type="GO" id="GO:0038038">
    <property type="term" value="C:G protein-coupled receptor homodimeric complex"/>
    <property type="evidence" value="ECO:0007669"/>
    <property type="project" value="TreeGrafter"/>
</dbReference>
<feature type="transmembrane region" description="Helical" evidence="1">
    <location>
        <begin position="205"/>
        <end position="228"/>
    </location>
</feature>
<keyword evidence="1" id="KW-1133">Transmembrane helix</keyword>
<dbReference type="InterPro" id="IPR027458">
    <property type="entry name" value="STE2_TM1-TM2_sf"/>
</dbReference>
<name>A0A9P4H8W7_9PLEO</name>
<dbReference type="CDD" id="cd14939">
    <property type="entry name" value="7tmD_STE2"/>
    <property type="match status" value="1"/>
</dbReference>
<protein>
    <recommendedName>
        <fullName evidence="4">Pheromone receptor</fullName>
    </recommendedName>
</protein>
<feature type="transmembrane region" description="Helical" evidence="1">
    <location>
        <begin position="130"/>
        <end position="153"/>
    </location>
</feature>
<feature type="transmembrane region" description="Helical" evidence="1">
    <location>
        <begin position="48"/>
        <end position="67"/>
    </location>
</feature>
<dbReference type="PRINTS" id="PR00250">
    <property type="entry name" value="GPCRSTE2"/>
</dbReference>